<dbReference type="InParanoid" id="A0A665W4Q5"/>
<dbReference type="InterPro" id="IPR003597">
    <property type="entry name" value="Ig_C1-set"/>
</dbReference>
<keyword evidence="3" id="KW-0472">Membrane</keyword>
<reference evidence="6" key="2">
    <citation type="submission" date="2025-08" db="UniProtKB">
        <authorList>
            <consortium name="Ensembl"/>
        </authorList>
    </citation>
    <scope>IDENTIFICATION</scope>
</reference>
<keyword evidence="3" id="KW-0812">Transmembrane</keyword>
<keyword evidence="3" id="KW-1133">Transmembrane helix</keyword>
<dbReference type="PANTHER" id="PTHR23268">
    <property type="entry name" value="T-CELL RECEPTOR BETA CHAIN"/>
    <property type="match status" value="1"/>
</dbReference>
<dbReference type="GO" id="GO:0005886">
    <property type="term" value="C:plasma membrane"/>
    <property type="evidence" value="ECO:0007669"/>
    <property type="project" value="TreeGrafter"/>
</dbReference>
<accession>A0A665W4Q5</accession>
<evidence type="ECO:0000256" key="2">
    <source>
        <dbReference type="ARBA" id="ARBA00022859"/>
    </source>
</evidence>
<dbReference type="PROSITE" id="PS50835">
    <property type="entry name" value="IG_LIKE"/>
    <property type="match status" value="1"/>
</dbReference>
<dbReference type="GO" id="GO:0002376">
    <property type="term" value="P:immune system process"/>
    <property type="evidence" value="ECO:0007669"/>
    <property type="project" value="UniProtKB-KW"/>
</dbReference>
<dbReference type="Proteomes" id="UP000472264">
    <property type="component" value="Chromosome 22"/>
</dbReference>
<reference evidence="6" key="3">
    <citation type="submission" date="2025-09" db="UniProtKB">
        <authorList>
            <consortium name="Ensembl"/>
        </authorList>
    </citation>
    <scope>IDENTIFICATION</scope>
</reference>
<evidence type="ECO:0000256" key="3">
    <source>
        <dbReference type="SAM" id="Phobius"/>
    </source>
</evidence>
<dbReference type="InterPro" id="IPR036179">
    <property type="entry name" value="Ig-like_dom_sf"/>
</dbReference>
<evidence type="ECO:0000256" key="4">
    <source>
        <dbReference type="SAM" id="SignalP"/>
    </source>
</evidence>
<dbReference type="SMART" id="SM00407">
    <property type="entry name" value="IGc1"/>
    <property type="match status" value="1"/>
</dbReference>
<dbReference type="InterPro" id="IPR013106">
    <property type="entry name" value="Ig_V-set"/>
</dbReference>
<keyword evidence="1 4" id="KW-0732">Signal</keyword>
<dbReference type="InterPro" id="IPR050413">
    <property type="entry name" value="TCR_beta_variable"/>
</dbReference>
<proteinExistence type="predicted"/>
<evidence type="ECO:0000313" key="7">
    <source>
        <dbReference type="Proteomes" id="UP000472264"/>
    </source>
</evidence>
<reference evidence="6" key="1">
    <citation type="submission" date="2021-04" db="EMBL/GenBank/DDBJ databases">
        <authorList>
            <consortium name="Wellcome Sanger Institute Data Sharing"/>
        </authorList>
    </citation>
    <scope>NUCLEOTIDE SEQUENCE [LARGE SCALE GENOMIC DNA]</scope>
</reference>
<feature type="chain" id="PRO_5025694762" description="Ig-like domain-containing protein" evidence="4">
    <location>
        <begin position="21"/>
        <end position="331"/>
    </location>
</feature>
<protein>
    <recommendedName>
        <fullName evidence="5">Ig-like domain-containing protein</fullName>
    </recommendedName>
</protein>
<feature type="signal peptide" evidence="4">
    <location>
        <begin position="1"/>
        <end position="20"/>
    </location>
</feature>
<dbReference type="InterPro" id="IPR013783">
    <property type="entry name" value="Ig-like_fold"/>
</dbReference>
<sequence>SHLNHINQTLIVTFLQTVHCQGVTQHPEIRWEYVSKSTEMNCSHNKDAGHNQMYWYRQRPGETMKLIVYTLFGGQPDYGKAPENKYAAVKESIESGTLTAGKRVQLVAFLVVGIATYEEGFKSGFVVNVFNEKRWSLKISSTEKKDDAVYLCAARLHTYLGEGTRFTVLDEENIKLFAPSSKQCKNRVGQKTKTLVCLATHFYPDHVNVTWEVNGEQNKPNIIESTDAAAAKRNGDRYYSITSRLTVPSEVWTNPENNFTCIVDFFDGTKNIQTRKSISGVKGMLMWDSESEKYLKITHNAKLAYTVFIVKSSIYGAFVVFLLWKWQVCKI</sequence>
<dbReference type="Pfam" id="PF07654">
    <property type="entry name" value="C1-set"/>
    <property type="match status" value="1"/>
</dbReference>
<dbReference type="Gene3D" id="2.60.40.10">
    <property type="entry name" value="Immunoglobulins"/>
    <property type="match status" value="3"/>
</dbReference>
<keyword evidence="2" id="KW-0391">Immunity</keyword>
<evidence type="ECO:0000313" key="6">
    <source>
        <dbReference type="Ensembl" id="ENSENLP00000039064.1"/>
    </source>
</evidence>
<dbReference type="SMART" id="SM00406">
    <property type="entry name" value="IGv"/>
    <property type="match status" value="1"/>
</dbReference>
<feature type="domain" description="Ig-like" evidence="5">
    <location>
        <begin position="179"/>
        <end position="279"/>
    </location>
</feature>
<dbReference type="SUPFAM" id="SSF48726">
    <property type="entry name" value="Immunoglobulin"/>
    <property type="match status" value="2"/>
</dbReference>
<dbReference type="AlphaFoldDB" id="A0A665W4Q5"/>
<name>A0A665W4Q5_ECHNA</name>
<evidence type="ECO:0000259" key="5">
    <source>
        <dbReference type="PROSITE" id="PS50835"/>
    </source>
</evidence>
<keyword evidence="7" id="KW-1185">Reference proteome</keyword>
<feature type="transmembrane region" description="Helical" evidence="3">
    <location>
        <begin position="303"/>
        <end position="324"/>
    </location>
</feature>
<dbReference type="InterPro" id="IPR007110">
    <property type="entry name" value="Ig-like_dom"/>
</dbReference>
<dbReference type="Ensembl" id="ENSENLT00000040087.1">
    <property type="protein sequence ID" value="ENSENLP00000039064.1"/>
    <property type="gene ID" value="ENSENLG00000016850.1"/>
</dbReference>
<dbReference type="GO" id="GO:0007166">
    <property type="term" value="P:cell surface receptor signaling pathway"/>
    <property type="evidence" value="ECO:0007669"/>
    <property type="project" value="TreeGrafter"/>
</dbReference>
<organism evidence="6 7">
    <name type="scientific">Echeneis naucrates</name>
    <name type="common">Live sharksucker</name>
    <dbReference type="NCBI Taxonomy" id="173247"/>
    <lineage>
        <taxon>Eukaryota</taxon>
        <taxon>Metazoa</taxon>
        <taxon>Chordata</taxon>
        <taxon>Craniata</taxon>
        <taxon>Vertebrata</taxon>
        <taxon>Euteleostomi</taxon>
        <taxon>Actinopterygii</taxon>
        <taxon>Neopterygii</taxon>
        <taxon>Teleostei</taxon>
        <taxon>Neoteleostei</taxon>
        <taxon>Acanthomorphata</taxon>
        <taxon>Carangaria</taxon>
        <taxon>Carangiformes</taxon>
        <taxon>Echeneidae</taxon>
        <taxon>Echeneis</taxon>
    </lineage>
</organism>
<evidence type="ECO:0000256" key="1">
    <source>
        <dbReference type="ARBA" id="ARBA00022729"/>
    </source>
</evidence>
<dbReference type="PANTHER" id="PTHR23268:SF102">
    <property type="entry name" value="IMMUNOGLOBULIN V-SET DOMAIN-CONTAINING PROTEIN"/>
    <property type="match status" value="1"/>
</dbReference>